<comment type="similarity">
    <text evidence="1">Belongs to the tRNA pseudouridine synthase TruA family.</text>
</comment>
<feature type="compositionally biased region" description="Basic and acidic residues" evidence="7">
    <location>
        <begin position="97"/>
        <end position="108"/>
    </location>
</feature>
<dbReference type="GO" id="GO:0005634">
    <property type="term" value="C:nucleus"/>
    <property type="evidence" value="ECO:0007669"/>
    <property type="project" value="TreeGrafter"/>
</dbReference>
<dbReference type="AlphaFoldDB" id="A0A286UL32"/>
<dbReference type="InterPro" id="IPR041708">
    <property type="entry name" value="PUS1/PUS2-like"/>
</dbReference>
<feature type="active site" description="Nucleophile" evidence="5">
    <location>
        <position position="191"/>
    </location>
</feature>
<evidence type="ECO:0000313" key="10">
    <source>
        <dbReference type="Proteomes" id="UP000217199"/>
    </source>
</evidence>
<dbReference type="GO" id="GO:0003723">
    <property type="term" value="F:RNA binding"/>
    <property type="evidence" value="ECO:0007669"/>
    <property type="project" value="InterPro"/>
</dbReference>
<dbReference type="FunFam" id="3.30.70.580:FF:000002">
    <property type="entry name" value="tRNA pseudouridine synthase"/>
    <property type="match status" value="1"/>
</dbReference>
<dbReference type="Gene3D" id="3.30.70.660">
    <property type="entry name" value="Pseudouridine synthase I, catalytic domain, C-terminal subdomain"/>
    <property type="match status" value="1"/>
</dbReference>
<feature type="compositionally biased region" description="Basic residues" evidence="7">
    <location>
        <begin position="80"/>
        <end position="90"/>
    </location>
</feature>
<feature type="compositionally biased region" description="Low complexity" evidence="7">
    <location>
        <begin position="270"/>
        <end position="284"/>
    </location>
</feature>
<feature type="compositionally biased region" description="Polar residues" evidence="7">
    <location>
        <begin position="54"/>
        <end position="64"/>
    </location>
</feature>
<comment type="caution">
    <text evidence="9">The sequence shown here is derived from an EMBL/GenBank/DDBJ whole genome shotgun (WGS) entry which is preliminary data.</text>
</comment>
<dbReference type="PANTHER" id="PTHR11142:SF4">
    <property type="entry name" value="PSEUDOURIDYLATE SYNTHASE 1 HOMOLOG"/>
    <property type="match status" value="1"/>
</dbReference>
<dbReference type="Pfam" id="PF01416">
    <property type="entry name" value="PseudoU_synth_1"/>
    <property type="match status" value="1"/>
</dbReference>
<protein>
    <submittedName>
        <fullName evidence="9">Pseudouridine synthase</fullName>
    </submittedName>
</protein>
<dbReference type="GO" id="GO:1990481">
    <property type="term" value="P:mRNA pseudouridine synthesis"/>
    <property type="evidence" value="ECO:0007669"/>
    <property type="project" value="TreeGrafter"/>
</dbReference>
<dbReference type="InterPro" id="IPR020095">
    <property type="entry name" value="PsdUridine_synth_TruA_C"/>
</dbReference>
<accession>A0A286UL32</accession>
<keyword evidence="10" id="KW-1185">Reference proteome</keyword>
<dbReference type="InterPro" id="IPR020103">
    <property type="entry name" value="PsdUridine_synth_cat_dom_sf"/>
</dbReference>
<dbReference type="InParanoid" id="A0A286UL32"/>
<gene>
    <name evidence="9" type="ORF">PNOK_0508900</name>
</gene>
<keyword evidence="3" id="KW-0413">Isomerase</keyword>
<feature type="binding site" evidence="6">
    <location>
        <position position="250"/>
    </location>
    <ligand>
        <name>substrate</name>
    </ligand>
</feature>
<comment type="catalytic activity">
    <reaction evidence="4">
        <text>a uridine in tRNA = a pseudouridine in tRNA</text>
        <dbReference type="Rhea" id="RHEA:54572"/>
        <dbReference type="Rhea" id="RHEA-COMP:13339"/>
        <dbReference type="Rhea" id="RHEA-COMP:13934"/>
        <dbReference type="ChEBI" id="CHEBI:65314"/>
        <dbReference type="ChEBI" id="CHEBI:65315"/>
    </reaction>
</comment>
<dbReference type="GO" id="GO:0031119">
    <property type="term" value="P:tRNA pseudouridine synthesis"/>
    <property type="evidence" value="ECO:0007669"/>
    <property type="project" value="InterPro"/>
</dbReference>
<feature type="domain" description="Pseudouridine synthase I TruA alpha/beta" evidence="8">
    <location>
        <begin position="325"/>
        <end position="384"/>
    </location>
</feature>
<proteinExistence type="inferred from homology"/>
<evidence type="ECO:0000256" key="5">
    <source>
        <dbReference type="PIRSR" id="PIRSR641708-1"/>
    </source>
</evidence>
<dbReference type="InterPro" id="IPR020097">
    <property type="entry name" value="PsdUridine_synth_TruA_a/b_dom"/>
</dbReference>
<evidence type="ECO:0000256" key="4">
    <source>
        <dbReference type="ARBA" id="ARBA00036943"/>
    </source>
</evidence>
<dbReference type="GO" id="GO:0009982">
    <property type="term" value="F:pseudouridine synthase activity"/>
    <property type="evidence" value="ECO:0007669"/>
    <property type="project" value="InterPro"/>
</dbReference>
<evidence type="ECO:0000256" key="7">
    <source>
        <dbReference type="SAM" id="MobiDB-lite"/>
    </source>
</evidence>
<dbReference type="InterPro" id="IPR020094">
    <property type="entry name" value="TruA/RsuA/RluB/E/F_N"/>
</dbReference>
<dbReference type="CDD" id="cd02568">
    <property type="entry name" value="PseudoU_synth_PUS1_PUS2"/>
    <property type="match status" value="1"/>
</dbReference>
<evidence type="ECO:0000259" key="8">
    <source>
        <dbReference type="Pfam" id="PF01416"/>
    </source>
</evidence>
<dbReference type="Gene3D" id="3.30.70.580">
    <property type="entry name" value="Pseudouridine synthase I, catalytic domain, N-terminal subdomain"/>
    <property type="match status" value="1"/>
</dbReference>
<sequence>MGEIEIDMETPSNTDSPSLGAIPSLGKHITDSDCEPSAKRVKLAKEDPDAVSAQVDNSETTNTLPLPEITDQSQDTTSSGKKKKDRRGGHAHANTKSGEKNDTKEWTGKRRGTRSNNENTDSENKAPRLPKRLCALLIGFCGSGYSGMQIQPNTRTIEGTLFNALVAAGAISADNADDPVKVNLQRAARTDAGVHAAGNVVSLKVITSIPGIPDFVARVNEELPPEIRLWSFQRVQNSFNARLSCDSRKYTYYFPSYMLIPPKPNSAFARSFAQQSQSSSSDPTTPFPSHPFWSGQNPESTRVEDMVRKKTWRVGNDQMEALRTAVKKYEGTHNYHNFTVGRDMKDRSCMRHMKSIQVADPVVHGETEWISVMLHGQSFMLHQIVSYSPTTIETYTQQHDSAK</sequence>
<dbReference type="FunCoup" id="A0A286UL32">
    <property type="interactions" value="682"/>
</dbReference>
<evidence type="ECO:0000256" key="3">
    <source>
        <dbReference type="ARBA" id="ARBA00023235"/>
    </source>
</evidence>
<evidence type="ECO:0000256" key="2">
    <source>
        <dbReference type="ARBA" id="ARBA00022694"/>
    </source>
</evidence>
<dbReference type="SUPFAM" id="SSF55120">
    <property type="entry name" value="Pseudouridine synthase"/>
    <property type="match status" value="1"/>
</dbReference>
<evidence type="ECO:0000256" key="6">
    <source>
        <dbReference type="PIRSR" id="PIRSR641708-2"/>
    </source>
</evidence>
<name>A0A286UL32_9AGAM</name>
<dbReference type="EMBL" id="NBII01000004">
    <property type="protein sequence ID" value="PAV20155.1"/>
    <property type="molecule type" value="Genomic_DNA"/>
</dbReference>
<dbReference type="InterPro" id="IPR001406">
    <property type="entry name" value="PsdUridine_synth_TruA"/>
</dbReference>
<dbReference type="Proteomes" id="UP000217199">
    <property type="component" value="Unassembled WGS sequence"/>
</dbReference>
<evidence type="ECO:0000256" key="1">
    <source>
        <dbReference type="ARBA" id="ARBA00009375"/>
    </source>
</evidence>
<evidence type="ECO:0000313" key="9">
    <source>
        <dbReference type="EMBL" id="PAV20155.1"/>
    </source>
</evidence>
<dbReference type="PANTHER" id="PTHR11142">
    <property type="entry name" value="PSEUDOURIDYLATE SYNTHASE"/>
    <property type="match status" value="1"/>
</dbReference>
<dbReference type="OrthoDB" id="10256309at2759"/>
<feature type="region of interest" description="Disordered" evidence="7">
    <location>
        <begin position="1"/>
        <end position="126"/>
    </location>
</feature>
<reference evidence="9 10" key="1">
    <citation type="journal article" date="2017" name="Mol. Ecol.">
        <title>Comparative and population genomic landscape of Phellinus noxius: A hypervariable fungus causing root rot in trees.</title>
        <authorList>
            <person name="Chung C.L."/>
            <person name="Lee T.J."/>
            <person name="Akiba M."/>
            <person name="Lee H.H."/>
            <person name="Kuo T.H."/>
            <person name="Liu D."/>
            <person name="Ke H.M."/>
            <person name="Yokoi T."/>
            <person name="Roa M.B."/>
            <person name="Lu M.J."/>
            <person name="Chang Y.Y."/>
            <person name="Ann P.J."/>
            <person name="Tsai J.N."/>
            <person name="Chen C.Y."/>
            <person name="Tzean S.S."/>
            <person name="Ota Y."/>
            <person name="Hattori T."/>
            <person name="Sahashi N."/>
            <person name="Liou R.F."/>
            <person name="Kikuchi T."/>
            <person name="Tsai I.J."/>
        </authorList>
    </citation>
    <scope>NUCLEOTIDE SEQUENCE [LARGE SCALE GENOMIC DNA]</scope>
    <source>
        <strain evidence="9 10">FFPRI411160</strain>
    </source>
</reference>
<dbReference type="NCBIfam" id="TIGR00071">
    <property type="entry name" value="hisT_truA"/>
    <property type="match status" value="1"/>
</dbReference>
<keyword evidence="2" id="KW-0819">tRNA processing</keyword>
<organism evidence="9 10">
    <name type="scientific">Pyrrhoderma noxium</name>
    <dbReference type="NCBI Taxonomy" id="2282107"/>
    <lineage>
        <taxon>Eukaryota</taxon>
        <taxon>Fungi</taxon>
        <taxon>Dikarya</taxon>
        <taxon>Basidiomycota</taxon>
        <taxon>Agaricomycotina</taxon>
        <taxon>Agaricomycetes</taxon>
        <taxon>Hymenochaetales</taxon>
        <taxon>Hymenochaetaceae</taxon>
        <taxon>Pyrrhoderma</taxon>
    </lineage>
</organism>
<dbReference type="STRING" id="2282107.A0A286UL32"/>
<feature type="region of interest" description="Disordered" evidence="7">
    <location>
        <begin position="270"/>
        <end position="300"/>
    </location>
</feature>